<feature type="active site" evidence="3">
    <location>
        <position position="231"/>
    </location>
</feature>
<keyword evidence="1 3" id="KW-0378">Hydrolase</keyword>
<dbReference type="OrthoDB" id="420264at2759"/>
<dbReference type="SUPFAM" id="SSF53474">
    <property type="entry name" value="alpha/beta-Hydrolases"/>
    <property type="match status" value="1"/>
</dbReference>
<name>A0A2J6TM20_9HELO</name>
<comment type="catalytic activity">
    <reaction evidence="3">
        <text>N-formyl-L-kynurenine + H2O = L-kynurenine + formate + H(+)</text>
        <dbReference type="Rhea" id="RHEA:13009"/>
        <dbReference type="ChEBI" id="CHEBI:15377"/>
        <dbReference type="ChEBI" id="CHEBI:15378"/>
        <dbReference type="ChEBI" id="CHEBI:15740"/>
        <dbReference type="ChEBI" id="CHEBI:57959"/>
        <dbReference type="ChEBI" id="CHEBI:58629"/>
        <dbReference type="EC" id="3.5.1.9"/>
    </reaction>
</comment>
<dbReference type="GeneID" id="36592660"/>
<dbReference type="EMBL" id="KZ613774">
    <property type="protein sequence ID" value="PMD64070.1"/>
    <property type="molecule type" value="Genomic_DNA"/>
</dbReference>
<evidence type="ECO:0000256" key="1">
    <source>
        <dbReference type="ARBA" id="ARBA00022801"/>
    </source>
</evidence>
<dbReference type="PANTHER" id="PTHR48081:SF33">
    <property type="entry name" value="KYNURENINE FORMAMIDASE"/>
    <property type="match status" value="1"/>
</dbReference>
<dbReference type="PANTHER" id="PTHR48081">
    <property type="entry name" value="AB HYDROLASE SUPERFAMILY PROTEIN C4A8.06C"/>
    <property type="match status" value="1"/>
</dbReference>
<dbReference type="InterPro" id="IPR049492">
    <property type="entry name" value="BD-FAE-like_dom"/>
</dbReference>
<dbReference type="Proteomes" id="UP000235371">
    <property type="component" value="Unassembled WGS sequence"/>
</dbReference>
<comment type="pathway">
    <text evidence="3">Amino-acid degradation; L-tryptophan degradation via kynurenine pathway; L-kynurenine from L-tryptophan: step 2/2.</text>
</comment>
<evidence type="ECO:0000256" key="2">
    <source>
        <dbReference type="ARBA" id="ARBA00023079"/>
    </source>
</evidence>
<comment type="function">
    <text evidence="3">Catalyzes the hydrolysis of N-formyl-L-kynurenine to L-kynurenine, the second step in the kynurenine pathway of tryptophan degradation. Kynurenine may be further oxidized to nicotinic acid, NAD(H) and NADP(H). Required for elimination of toxic metabolites.</text>
</comment>
<feature type="domain" description="BD-FAE-like" evidence="4">
    <location>
        <begin position="43"/>
        <end position="242"/>
    </location>
</feature>
<dbReference type="GO" id="GO:0034354">
    <property type="term" value="P:'de novo' NAD+ biosynthetic process from L-tryptophan"/>
    <property type="evidence" value="ECO:0007669"/>
    <property type="project" value="UniProtKB-UniRule"/>
</dbReference>
<dbReference type="HAMAP" id="MF_03014">
    <property type="entry name" value="KFase"/>
    <property type="match status" value="1"/>
</dbReference>
<accession>A0A2J6TM20</accession>
<comment type="subunit">
    <text evidence="3">Homodimer.</text>
</comment>
<dbReference type="UniPathway" id="UPA00333">
    <property type="reaction ID" value="UER00454"/>
</dbReference>
<dbReference type="EC" id="3.5.1.9" evidence="3"/>
<gene>
    <name evidence="5" type="ORF">K444DRAFT_641146</name>
</gene>
<organism evidence="5 6">
    <name type="scientific">Hyaloscypha bicolor E</name>
    <dbReference type="NCBI Taxonomy" id="1095630"/>
    <lineage>
        <taxon>Eukaryota</taxon>
        <taxon>Fungi</taxon>
        <taxon>Dikarya</taxon>
        <taxon>Ascomycota</taxon>
        <taxon>Pezizomycotina</taxon>
        <taxon>Leotiomycetes</taxon>
        <taxon>Helotiales</taxon>
        <taxon>Hyaloscyphaceae</taxon>
        <taxon>Hyaloscypha</taxon>
        <taxon>Hyaloscypha bicolor</taxon>
    </lineage>
</organism>
<dbReference type="GO" id="GO:0019441">
    <property type="term" value="P:L-tryptophan catabolic process to kynurenine"/>
    <property type="evidence" value="ECO:0007669"/>
    <property type="project" value="UniProtKB-UniRule"/>
</dbReference>
<evidence type="ECO:0000313" key="5">
    <source>
        <dbReference type="EMBL" id="PMD64070.1"/>
    </source>
</evidence>
<evidence type="ECO:0000256" key="3">
    <source>
        <dbReference type="HAMAP-Rule" id="MF_03014"/>
    </source>
</evidence>
<keyword evidence="2 3" id="KW-0823">Tryptophan catabolism</keyword>
<comment type="domain">
    <text evidence="3">The main chain amide nitrogen atoms of the second glycine and its adjacent residue in the HGGXW motif define the oxyanion hole, and stabilize the oxyanion that forms during the nucleophilic attack by the catalytic serine during substrate cleavage.</text>
</comment>
<feature type="active site" evidence="3">
    <location>
        <position position="265"/>
    </location>
</feature>
<dbReference type="InterPro" id="IPR027519">
    <property type="entry name" value="KFase_ver/fungi-typ"/>
</dbReference>
<dbReference type="AlphaFoldDB" id="A0A2J6TM20"/>
<dbReference type="InterPro" id="IPR029058">
    <property type="entry name" value="AB_hydrolase_fold"/>
</dbReference>
<dbReference type="Gene3D" id="3.40.50.1820">
    <property type="entry name" value="alpha/beta hydrolase"/>
    <property type="match status" value="1"/>
</dbReference>
<sequence>MGNNSLTPRTELYLEGPDATGLNTVDIWTTGPDLASGGDERLWVIYIHGGAWRDPKVDSKSFAPAVEVLFNSSLKDSIAGFASINYRLSPYPSHTKDPSCPDDRSRNVHYPAHLVDVSRALLYLDDKYRINNRYIVAGHSAGACLAFELNNWYLPGAQLPQPACVLGISGIYDLEAFIEAHSEIPAYRTLIENAFPDKSVWEEASPNKSHLSENAKWQNARAIIVSHSDEDELVEKAQASYMLERARMAPSANEKIHFLPATGAHDEIWESGYILASLITKSIEILRSSPKDPISTC</sequence>
<dbReference type="RefSeq" id="XP_024740974.1">
    <property type="nucleotide sequence ID" value="XM_024884583.1"/>
</dbReference>
<dbReference type="STRING" id="1095630.A0A2J6TM20"/>
<dbReference type="Pfam" id="PF20434">
    <property type="entry name" value="BD-FAE"/>
    <property type="match status" value="1"/>
</dbReference>
<keyword evidence="6" id="KW-1185">Reference proteome</keyword>
<dbReference type="GO" id="GO:0004061">
    <property type="term" value="F:arylformamidase activity"/>
    <property type="evidence" value="ECO:0007669"/>
    <property type="project" value="UniProtKB-UniRule"/>
</dbReference>
<dbReference type="InParanoid" id="A0A2J6TM20"/>
<dbReference type="InterPro" id="IPR050300">
    <property type="entry name" value="GDXG_lipolytic_enzyme"/>
</dbReference>
<comment type="similarity">
    <text evidence="3">Belongs to the kynurenine formamidase family.</text>
</comment>
<dbReference type="FunCoup" id="A0A2J6TM20">
    <property type="interactions" value="150"/>
</dbReference>
<protein>
    <recommendedName>
        <fullName evidence="3">Kynurenine formamidase</fullName>
        <shortName evidence="3">KFA</shortName>
        <shortName evidence="3">KFase</shortName>
        <ecNumber evidence="3">3.5.1.9</ecNumber>
    </recommendedName>
    <alternativeName>
        <fullName evidence="3">Arylformamidase</fullName>
    </alternativeName>
    <alternativeName>
        <fullName evidence="3">N-formylkynurenine formamidase</fullName>
        <shortName evidence="3">FKF</shortName>
    </alternativeName>
</protein>
<proteinExistence type="inferred from homology"/>
<feature type="short sequence motif" description="HGGXW" evidence="3">
    <location>
        <begin position="48"/>
        <end position="52"/>
    </location>
</feature>
<reference evidence="5 6" key="1">
    <citation type="submission" date="2016-04" db="EMBL/GenBank/DDBJ databases">
        <title>A degradative enzymes factory behind the ericoid mycorrhizal symbiosis.</title>
        <authorList>
            <consortium name="DOE Joint Genome Institute"/>
            <person name="Martino E."/>
            <person name="Morin E."/>
            <person name="Grelet G."/>
            <person name="Kuo A."/>
            <person name="Kohler A."/>
            <person name="Daghino S."/>
            <person name="Barry K."/>
            <person name="Choi C."/>
            <person name="Cichocki N."/>
            <person name="Clum A."/>
            <person name="Copeland A."/>
            <person name="Hainaut M."/>
            <person name="Haridas S."/>
            <person name="Labutti K."/>
            <person name="Lindquist E."/>
            <person name="Lipzen A."/>
            <person name="Khouja H.-R."/>
            <person name="Murat C."/>
            <person name="Ohm R."/>
            <person name="Olson A."/>
            <person name="Spatafora J."/>
            <person name="Veneault-Fourrey C."/>
            <person name="Henrissat B."/>
            <person name="Grigoriev I."/>
            <person name="Martin F."/>
            <person name="Perotto S."/>
        </authorList>
    </citation>
    <scope>NUCLEOTIDE SEQUENCE [LARGE SCALE GENOMIC DNA]</scope>
    <source>
        <strain evidence="5 6">E</strain>
    </source>
</reference>
<evidence type="ECO:0000313" key="6">
    <source>
        <dbReference type="Proteomes" id="UP000235371"/>
    </source>
</evidence>
<feature type="active site" description="Nucleophile" evidence="3">
    <location>
        <position position="140"/>
    </location>
</feature>
<evidence type="ECO:0000259" key="4">
    <source>
        <dbReference type="Pfam" id="PF20434"/>
    </source>
</evidence>